<comment type="cofactor">
    <cofactor evidence="1">
        <name>[3Fe-4S] cluster</name>
        <dbReference type="ChEBI" id="CHEBI:21137"/>
    </cofactor>
</comment>
<dbReference type="RefSeq" id="WP_121222266.1">
    <property type="nucleotide sequence ID" value="NZ_JBIUBA010000010.1"/>
</dbReference>
<organism evidence="9 10">
    <name type="scientific">Saccharothrix variisporea</name>
    <dbReference type="NCBI Taxonomy" id="543527"/>
    <lineage>
        <taxon>Bacteria</taxon>
        <taxon>Bacillati</taxon>
        <taxon>Actinomycetota</taxon>
        <taxon>Actinomycetes</taxon>
        <taxon>Pseudonocardiales</taxon>
        <taxon>Pseudonocardiaceae</taxon>
        <taxon>Saccharothrix</taxon>
    </lineage>
</organism>
<evidence type="ECO:0000256" key="3">
    <source>
        <dbReference type="ARBA" id="ARBA00022723"/>
    </source>
</evidence>
<evidence type="ECO:0000313" key="10">
    <source>
        <dbReference type="Proteomes" id="UP000272729"/>
    </source>
</evidence>
<protein>
    <recommendedName>
        <fullName evidence="8">Ferredoxin</fullName>
    </recommendedName>
</protein>
<dbReference type="GO" id="GO:0051538">
    <property type="term" value="F:3 iron, 4 sulfur cluster binding"/>
    <property type="evidence" value="ECO:0007669"/>
    <property type="project" value="UniProtKB-KW"/>
</dbReference>
<dbReference type="OrthoDB" id="4557285at2"/>
<evidence type="ECO:0000256" key="7">
    <source>
        <dbReference type="ARBA" id="ARBA00023291"/>
    </source>
</evidence>
<keyword evidence="6 8" id="KW-0411">Iron-sulfur</keyword>
<sequence length="72" mass="7433">MGKWQLQVDGGKCVASGMCEAIAPDHFRLDGVSQPLDPSVDPADVVVEAAESCPVEAILVRGSDGAVVAPRD</sequence>
<evidence type="ECO:0000256" key="8">
    <source>
        <dbReference type="RuleBase" id="RU368020"/>
    </source>
</evidence>
<name>A0A495XBV2_9PSEU</name>
<keyword evidence="5 8" id="KW-0408">Iron</keyword>
<evidence type="ECO:0000256" key="5">
    <source>
        <dbReference type="ARBA" id="ARBA00023004"/>
    </source>
</evidence>
<dbReference type="PANTHER" id="PTHR36923">
    <property type="entry name" value="FERREDOXIN"/>
    <property type="match status" value="1"/>
</dbReference>
<dbReference type="Gene3D" id="3.30.70.20">
    <property type="match status" value="1"/>
</dbReference>
<dbReference type="PRINTS" id="PR00352">
    <property type="entry name" value="3FE4SFRDOXIN"/>
</dbReference>
<keyword evidence="10" id="KW-1185">Reference proteome</keyword>
<evidence type="ECO:0000256" key="2">
    <source>
        <dbReference type="ARBA" id="ARBA00022448"/>
    </source>
</evidence>
<keyword evidence="2 8" id="KW-0813">Transport</keyword>
<evidence type="ECO:0000256" key="1">
    <source>
        <dbReference type="ARBA" id="ARBA00001927"/>
    </source>
</evidence>
<keyword evidence="4 8" id="KW-0249">Electron transport</keyword>
<dbReference type="EMBL" id="RBXR01000001">
    <property type="protein sequence ID" value="RKT70063.1"/>
    <property type="molecule type" value="Genomic_DNA"/>
</dbReference>
<dbReference type="InterPro" id="IPR051269">
    <property type="entry name" value="Fe-S_cluster_ET"/>
</dbReference>
<comment type="caution">
    <text evidence="9">The sequence shown here is derived from an EMBL/GenBank/DDBJ whole genome shotgun (WGS) entry which is preliminary data.</text>
</comment>
<evidence type="ECO:0000313" key="9">
    <source>
        <dbReference type="EMBL" id="RKT70063.1"/>
    </source>
</evidence>
<reference evidence="9 10" key="1">
    <citation type="submission" date="2018-10" db="EMBL/GenBank/DDBJ databases">
        <title>Sequencing the genomes of 1000 actinobacteria strains.</title>
        <authorList>
            <person name="Klenk H.-P."/>
        </authorList>
    </citation>
    <scope>NUCLEOTIDE SEQUENCE [LARGE SCALE GENOMIC DNA]</scope>
    <source>
        <strain evidence="9 10">DSM 43911</strain>
    </source>
</reference>
<dbReference type="GO" id="GO:0005506">
    <property type="term" value="F:iron ion binding"/>
    <property type="evidence" value="ECO:0007669"/>
    <property type="project" value="UniProtKB-UniRule"/>
</dbReference>
<dbReference type="Pfam" id="PF13370">
    <property type="entry name" value="Fer4_13"/>
    <property type="match status" value="1"/>
</dbReference>
<proteinExistence type="predicted"/>
<dbReference type="PANTHER" id="PTHR36923:SF3">
    <property type="entry name" value="FERREDOXIN"/>
    <property type="match status" value="1"/>
</dbReference>
<accession>A0A495XBV2</accession>
<dbReference type="Proteomes" id="UP000272729">
    <property type="component" value="Unassembled WGS sequence"/>
</dbReference>
<comment type="function">
    <text evidence="8">Ferredoxins are iron-sulfur proteins that transfer electrons in a wide variety of metabolic reactions.</text>
</comment>
<dbReference type="AlphaFoldDB" id="A0A495XBV2"/>
<evidence type="ECO:0000256" key="6">
    <source>
        <dbReference type="ARBA" id="ARBA00023014"/>
    </source>
</evidence>
<keyword evidence="7" id="KW-0003">3Fe-4S</keyword>
<dbReference type="InterPro" id="IPR001080">
    <property type="entry name" value="3Fe4S_ferredoxin"/>
</dbReference>
<keyword evidence="3 8" id="KW-0479">Metal-binding</keyword>
<dbReference type="GO" id="GO:0009055">
    <property type="term" value="F:electron transfer activity"/>
    <property type="evidence" value="ECO:0007669"/>
    <property type="project" value="UniProtKB-UniRule"/>
</dbReference>
<dbReference type="SUPFAM" id="SSF54862">
    <property type="entry name" value="4Fe-4S ferredoxins"/>
    <property type="match status" value="1"/>
</dbReference>
<evidence type="ECO:0000256" key="4">
    <source>
        <dbReference type="ARBA" id="ARBA00022982"/>
    </source>
</evidence>
<gene>
    <name evidence="9" type="ORF">DFJ66_3304</name>
</gene>